<protein>
    <submittedName>
        <fullName evidence="2">Uncharacterized protein</fullName>
    </submittedName>
</protein>
<dbReference type="OrthoDB" id="7992433at2"/>
<keyword evidence="3" id="KW-1185">Reference proteome</keyword>
<dbReference type="Proteomes" id="UP000544107">
    <property type="component" value="Unassembled WGS sequence"/>
</dbReference>
<proteinExistence type="predicted"/>
<evidence type="ECO:0000313" key="3">
    <source>
        <dbReference type="Proteomes" id="UP000185598"/>
    </source>
</evidence>
<reference evidence="2 3" key="1">
    <citation type="submission" date="2016-09" db="EMBL/GenBank/DDBJ databases">
        <title>Rhizobium oryziradicis sp. nov., isolated from the root of rice.</title>
        <authorList>
            <person name="Zhao J."/>
            <person name="Zhang X."/>
        </authorList>
    </citation>
    <scope>NUCLEOTIDE SEQUENCE [LARGE SCALE GENOMIC DNA]</scope>
    <source>
        <strain evidence="2 3">14971</strain>
    </source>
</reference>
<dbReference type="EMBL" id="MKIN01000022">
    <property type="protein sequence ID" value="OLP48865.1"/>
    <property type="molecule type" value="Genomic_DNA"/>
</dbReference>
<dbReference type="Proteomes" id="UP000185598">
    <property type="component" value="Unassembled WGS sequence"/>
</dbReference>
<evidence type="ECO:0000313" key="1">
    <source>
        <dbReference type="EMBL" id="MBB4005816.1"/>
    </source>
</evidence>
<dbReference type="EMBL" id="JACIED010000001">
    <property type="protein sequence ID" value="MBB4005816.1"/>
    <property type="molecule type" value="Genomic_DNA"/>
</dbReference>
<dbReference type="RefSeq" id="WP_075614655.1">
    <property type="nucleotide sequence ID" value="NZ_JACIED010000001.1"/>
</dbReference>
<evidence type="ECO:0000313" key="2">
    <source>
        <dbReference type="EMBL" id="OLP48865.1"/>
    </source>
</evidence>
<organism evidence="2 3">
    <name type="scientific">Allorhizobium taibaishanense</name>
    <dbReference type="NCBI Taxonomy" id="887144"/>
    <lineage>
        <taxon>Bacteria</taxon>
        <taxon>Pseudomonadati</taxon>
        <taxon>Pseudomonadota</taxon>
        <taxon>Alphaproteobacteria</taxon>
        <taxon>Hyphomicrobiales</taxon>
        <taxon>Rhizobiaceae</taxon>
        <taxon>Rhizobium/Agrobacterium group</taxon>
        <taxon>Allorhizobium</taxon>
    </lineage>
</organism>
<evidence type="ECO:0000313" key="4">
    <source>
        <dbReference type="Proteomes" id="UP000544107"/>
    </source>
</evidence>
<dbReference type="STRING" id="887144.BJF91_17165"/>
<comment type="caution">
    <text evidence="2">The sequence shown here is derived from an EMBL/GenBank/DDBJ whole genome shotgun (WGS) entry which is preliminary data.</text>
</comment>
<gene>
    <name evidence="2" type="ORF">BJF91_17165</name>
    <name evidence="1" type="ORF">GGQ71_000052</name>
</gene>
<dbReference type="AlphaFoldDB" id="A0A1Q9A2M6"/>
<sequence>MSDVMWSITEIAVRDGVSKAAISKAVKKMLESQPDTPVERGPQGQVMRLSLAHYDHYRARHINPAKASAPIRQIGADDRPPASGPLLPQSESFDEARRQKEWLAVGREKLRRQEECGQLVRKDSVDAAVRAIGAELQAIIRRLPNRADDIALAVSKEGVHGVRVALRQIAFEIGNEMADKLEAIASQAPDGDPLIEDEEG</sequence>
<accession>A0A1Q9A2M6</accession>
<name>A0A1Q9A2M6_9HYPH</name>
<reference evidence="1 4" key="2">
    <citation type="submission" date="2020-08" db="EMBL/GenBank/DDBJ databases">
        <title>Genomic Encyclopedia of Type Strains, Phase IV (KMG-IV): sequencing the most valuable type-strain genomes for metagenomic binning, comparative biology and taxonomic classification.</title>
        <authorList>
            <person name="Goeker M."/>
        </authorList>
    </citation>
    <scope>NUCLEOTIDE SEQUENCE [LARGE SCALE GENOMIC DNA]</scope>
    <source>
        <strain evidence="1 4">DSM 100021</strain>
    </source>
</reference>